<evidence type="ECO:0000256" key="2">
    <source>
        <dbReference type="ARBA" id="ARBA00022801"/>
    </source>
</evidence>
<keyword evidence="2" id="KW-0378">Hydrolase</keyword>
<dbReference type="InterPro" id="IPR022830">
    <property type="entry name" value="Indigdn_synthA-like"/>
</dbReference>
<gene>
    <name evidence="6" type="ORF">TKK_002788</name>
</gene>
<dbReference type="EMBL" id="JBJJXI010000023">
    <property type="protein sequence ID" value="KAL3404754.1"/>
    <property type="molecule type" value="Genomic_DNA"/>
</dbReference>
<keyword evidence="3" id="KW-0464">Manganese</keyword>
<name>A0ABD2XI00_9HYME</name>
<dbReference type="SUPFAM" id="SSF110581">
    <property type="entry name" value="Indigoidine synthase A-like"/>
    <property type="match status" value="1"/>
</dbReference>
<evidence type="ECO:0008006" key="8">
    <source>
        <dbReference type="Google" id="ProtNLM"/>
    </source>
</evidence>
<evidence type="ECO:0000256" key="3">
    <source>
        <dbReference type="ARBA" id="ARBA00023211"/>
    </source>
</evidence>
<keyword evidence="4" id="KW-0456">Lyase</keyword>
<dbReference type="AlphaFoldDB" id="A0ABD2XI00"/>
<evidence type="ECO:0000256" key="5">
    <source>
        <dbReference type="ARBA" id="ARBA00023295"/>
    </source>
</evidence>
<proteinExistence type="predicted"/>
<evidence type="ECO:0000256" key="1">
    <source>
        <dbReference type="ARBA" id="ARBA00022723"/>
    </source>
</evidence>
<dbReference type="Proteomes" id="UP001627154">
    <property type="component" value="Unassembled WGS sequence"/>
</dbReference>
<accession>A0ABD2XI00</accession>
<dbReference type="PANTHER" id="PTHR42909">
    <property type="entry name" value="ZGC:136858"/>
    <property type="match status" value="1"/>
</dbReference>
<evidence type="ECO:0000256" key="4">
    <source>
        <dbReference type="ARBA" id="ARBA00023239"/>
    </source>
</evidence>
<dbReference type="PANTHER" id="PTHR42909:SF1">
    <property type="entry name" value="CARBOHYDRATE KINASE PFKB DOMAIN-CONTAINING PROTEIN"/>
    <property type="match status" value="1"/>
</dbReference>
<dbReference type="Pfam" id="PF04227">
    <property type="entry name" value="Indigoidine_A"/>
    <property type="match status" value="1"/>
</dbReference>
<dbReference type="GO" id="GO:0016798">
    <property type="term" value="F:hydrolase activity, acting on glycosyl bonds"/>
    <property type="evidence" value="ECO:0007669"/>
    <property type="project" value="UniProtKB-KW"/>
</dbReference>
<keyword evidence="1" id="KW-0479">Metal-binding</keyword>
<dbReference type="GO" id="GO:0046872">
    <property type="term" value="F:metal ion binding"/>
    <property type="evidence" value="ECO:0007669"/>
    <property type="project" value="UniProtKB-KW"/>
</dbReference>
<comment type="caution">
    <text evidence="6">The sequence shown here is derived from an EMBL/GenBank/DDBJ whole genome shotgun (WGS) entry which is preliminary data.</text>
</comment>
<keyword evidence="5" id="KW-0326">Glycosidase</keyword>
<dbReference type="GO" id="GO:0016829">
    <property type="term" value="F:lyase activity"/>
    <property type="evidence" value="ECO:0007669"/>
    <property type="project" value="UniProtKB-KW"/>
</dbReference>
<reference evidence="6 7" key="1">
    <citation type="journal article" date="2024" name="bioRxiv">
        <title>A reference genome for Trichogramma kaykai: A tiny desert-dwelling parasitoid wasp with competing sex-ratio distorters.</title>
        <authorList>
            <person name="Culotta J."/>
            <person name="Lindsey A.R."/>
        </authorList>
    </citation>
    <scope>NUCLEOTIDE SEQUENCE [LARGE SCALE GENOMIC DNA]</scope>
    <source>
        <strain evidence="6 7">KSX58</strain>
    </source>
</reference>
<protein>
    <recommendedName>
        <fullName evidence="8">Pseudouridine-5'-phosphate glycosidase</fullName>
    </recommendedName>
</protein>
<dbReference type="InterPro" id="IPR007342">
    <property type="entry name" value="PsuG"/>
</dbReference>
<evidence type="ECO:0000313" key="6">
    <source>
        <dbReference type="EMBL" id="KAL3404754.1"/>
    </source>
</evidence>
<organism evidence="6 7">
    <name type="scientific">Trichogramma kaykai</name>
    <dbReference type="NCBI Taxonomy" id="54128"/>
    <lineage>
        <taxon>Eukaryota</taxon>
        <taxon>Metazoa</taxon>
        <taxon>Ecdysozoa</taxon>
        <taxon>Arthropoda</taxon>
        <taxon>Hexapoda</taxon>
        <taxon>Insecta</taxon>
        <taxon>Pterygota</taxon>
        <taxon>Neoptera</taxon>
        <taxon>Endopterygota</taxon>
        <taxon>Hymenoptera</taxon>
        <taxon>Apocrita</taxon>
        <taxon>Proctotrupomorpha</taxon>
        <taxon>Chalcidoidea</taxon>
        <taxon>Trichogrammatidae</taxon>
        <taxon>Trichogramma</taxon>
    </lineage>
</organism>
<evidence type="ECO:0000313" key="7">
    <source>
        <dbReference type="Proteomes" id="UP001627154"/>
    </source>
</evidence>
<keyword evidence="7" id="KW-1185">Reference proteome</keyword>
<dbReference type="Gene3D" id="3.40.1790.10">
    <property type="entry name" value="Indigoidine synthase domain"/>
    <property type="match status" value="1"/>
</dbReference>
<sequence length="304" mass="33042">MGTTSKVPSPCQISQRRRIFKLADVVNGVIPATIAVLNGIIKVGLSKTEFKKLSEQSYNKLLKISRRDLSFVISQGLSGGTTISSTIAIAKAMNLPVIATGGMGGVHRDSDISMDISADLKQLGEASIAVVCSGIKSLLDVSKTLEYLETISVPVITIGSSSKFPAFLCQETYEGLESHLHLKNVRSASELIVIEKYLQSEIGTLIAVPVPKKFSMKPEEVEKIIEKIKTETTGIKGQNVTPFFLKQLSELSSNQTKHSNIALLKNNAEVAAELAICLNLNRRKKYISNKYADTVSFNNKLPVC</sequence>